<evidence type="ECO:0000313" key="1">
    <source>
        <dbReference type="EMBL" id="RUS92683.1"/>
    </source>
</evidence>
<dbReference type="OrthoDB" id="9804286at2"/>
<dbReference type="EMBL" id="RSCL01000071">
    <property type="protein sequence ID" value="RUS92683.1"/>
    <property type="molecule type" value="Genomic_DNA"/>
</dbReference>
<reference evidence="1" key="2">
    <citation type="journal article" date="2019" name="Genome Biol. Evol.">
        <title>Day and night: Metabolic profiles and evolutionary relationships of six axenic non-marine cyanobacteria.</title>
        <authorList>
            <person name="Will S.E."/>
            <person name="Henke P."/>
            <person name="Boedeker C."/>
            <person name="Huang S."/>
            <person name="Brinkmann H."/>
            <person name="Rohde M."/>
            <person name="Jarek M."/>
            <person name="Friedl T."/>
            <person name="Seufert S."/>
            <person name="Schumacher M."/>
            <person name="Overmann J."/>
            <person name="Neumann-Schaal M."/>
            <person name="Petersen J."/>
        </authorList>
    </citation>
    <scope>NUCLEOTIDE SEQUENCE [LARGE SCALE GENOMIC DNA]</scope>
    <source>
        <strain evidence="1">PCC 7102</strain>
    </source>
</reference>
<name>A0A433UFM8_9CYAN</name>
<proteinExistence type="predicted"/>
<gene>
    <name evidence="1" type="ORF">DSM106972_098570</name>
</gene>
<organism evidence="1 2">
    <name type="scientific">Dulcicalothrix desertica PCC 7102</name>
    <dbReference type="NCBI Taxonomy" id="232991"/>
    <lineage>
        <taxon>Bacteria</taxon>
        <taxon>Bacillati</taxon>
        <taxon>Cyanobacteriota</taxon>
        <taxon>Cyanophyceae</taxon>
        <taxon>Nostocales</taxon>
        <taxon>Calotrichaceae</taxon>
        <taxon>Dulcicalothrix</taxon>
    </lineage>
</organism>
<protein>
    <submittedName>
        <fullName evidence="1">Uncharacterized protein</fullName>
    </submittedName>
</protein>
<accession>A0A433UFM8</accession>
<dbReference type="RefSeq" id="WP_127087741.1">
    <property type="nucleotide sequence ID" value="NZ_RSCL01000071.1"/>
</dbReference>
<keyword evidence="2" id="KW-1185">Reference proteome</keyword>
<dbReference type="Proteomes" id="UP000271624">
    <property type="component" value="Unassembled WGS sequence"/>
</dbReference>
<dbReference type="AlphaFoldDB" id="A0A433UFM8"/>
<sequence>MTASIIAAYQVEVAVQLLLGDSNLKPGTQLILPVSVPIGFRTIEFSLDRECPDHWSILETQDTPYQRFSLDHTPKQVATKLDLGDDWKLELPFDFVSKLTCYKCGYVEPIQKPLQQIKQGQLKCPQCGESHRIATQYFQITSVSEDAERTFSTFTLCDQEVIQYIHNNQRINIELVSDYQNI</sequence>
<comment type="caution">
    <text evidence="1">The sequence shown here is derived from an EMBL/GenBank/DDBJ whole genome shotgun (WGS) entry which is preliminary data.</text>
</comment>
<evidence type="ECO:0000313" key="2">
    <source>
        <dbReference type="Proteomes" id="UP000271624"/>
    </source>
</evidence>
<reference evidence="1" key="1">
    <citation type="submission" date="2018-12" db="EMBL/GenBank/DDBJ databases">
        <authorList>
            <person name="Will S."/>
            <person name="Neumann-Schaal M."/>
            <person name="Henke P."/>
        </authorList>
    </citation>
    <scope>NUCLEOTIDE SEQUENCE</scope>
    <source>
        <strain evidence="1">PCC 7102</strain>
    </source>
</reference>